<dbReference type="GO" id="GO:0016740">
    <property type="term" value="F:transferase activity"/>
    <property type="evidence" value="ECO:0007669"/>
    <property type="project" value="UniProtKB-KW"/>
</dbReference>
<organism evidence="2 3">
    <name type="scientific">Candidatus Manganitrophus noduliformans</name>
    <dbReference type="NCBI Taxonomy" id="2606439"/>
    <lineage>
        <taxon>Bacteria</taxon>
        <taxon>Pseudomonadati</taxon>
        <taxon>Nitrospirota</taxon>
        <taxon>Nitrospiria</taxon>
        <taxon>Candidatus Troglogloeales</taxon>
        <taxon>Candidatus Manganitrophaceae</taxon>
        <taxon>Candidatus Manganitrophus</taxon>
    </lineage>
</organism>
<evidence type="ECO:0000313" key="3">
    <source>
        <dbReference type="Proteomes" id="UP000534783"/>
    </source>
</evidence>
<feature type="domain" description="Aminoglycoside phosphotransferase" evidence="1">
    <location>
        <begin position="78"/>
        <end position="294"/>
    </location>
</feature>
<accession>A0A7X6IAS2</accession>
<reference evidence="2 3" key="1">
    <citation type="journal article" date="2020" name="Nature">
        <title>Bacterial chemolithoautotrophy via manganese oxidation.</title>
        <authorList>
            <person name="Yu H."/>
            <person name="Leadbetter J.R."/>
        </authorList>
    </citation>
    <scope>NUCLEOTIDE SEQUENCE [LARGE SCALE GENOMIC DNA]</scope>
    <source>
        <strain evidence="2 3">Mn-1</strain>
    </source>
</reference>
<comment type="caution">
    <text evidence="2">The sequence shown here is derived from an EMBL/GenBank/DDBJ whole genome shotgun (WGS) entry which is preliminary data.</text>
</comment>
<proteinExistence type="predicted"/>
<gene>
    <name evidence="2" type="ORF">MNODULE_07990</name>
</gene>
<dbReference type="SUPFAM" id="SSF56112">
    <property type="entry name" value="Protein kinase-like (PK-like)"/>
    <property type="match status" value="1"/>
</dbReference>
<evidence type="ECO:0000313" key="2">
    <source>
        <dbReference type="EMBL" id="NKE70675.1"/>
    </source>
</evidence>
<dbReference type="Pfam" id="PF01636">
    <property type="entry name" value="APH"/>
    <property type="match status" value="1"/>
</dbReference>
<dbReference type="EMBL" id="VTOW01000001">
    <property type="protein sequence ID" value="NKE70675.1"/>
    <property type="molecule type" value="Genomic_DNA"/>
</dbReference>
<name>A0A7X6IAS2_9BACT</name>
<dbReference type="Proteomes" id="UP000534783">
    <property type="component" value="Unassembled WGS sequence"/>
</dbReference>
<dbReference type="RefSeq" id="WP_168058913.1">
    <property type="nucleotide sequence ID" value="NZ_VTOW01000001.1"/>
</dbReference>
<dbReference type="InterPro" id="IPR011009">
    <property type="entry name" value="Kinase-like_dom_sf"/>
</dbReference>
<dbReference type="AlphaFoldDB" id="A0A7X6IAS2"/>
<protein>
    <submittedName>
        <fullName evidence="2">Phosphotransferase</fullName>
    </submittedName>
</protein>
<keyword evidence="3" id="KW-1185">Reference proteome</keyword>
<sequence>MRRKESKRQAPIIYASPTPDVSRFLKGKTNGDSLARLRAMVFREQQTRWGAFGFSPEWSFTLAPIEAEGENAAKYLATFFSKDEKPQRKVFLKQYHHPQIDSAMVENEFCGIQITHQALQPTDRFRAPQPYSCRLDEKILFMEYCPSVSLKKVLFRPLRFSRLLLLGRERERLLEYMIEAGRLLSHFQRVPLNHHPAGERETAEGIVLRYEKQLLRHLGICRKGGFPEDLIRRIQSAVFHRLESQSFPPIVLQHSDFAPWNLMVGDRHLYLTDFQNFTPGFASFDLAFFYCALDLLYRYRTVDGALLSRMQSVLVDAYLNGHEEAGFLELKQPLPLFEAFRLMHMTYFAQSIFCIPAGSYYQSLYAVPFRRFLIEWFHQHLEDEGSAAMSVRCRKES</sequence>
<keyword evidence="2" id="KW-0808">Transferase</keyword>
<evidence type="ECO:0000259" key="1">
    <source>
        <dbReference type="Pfam" id="PF01636"/>
    </source>
</evidence>
<dbReference type="Gene3D" id="3.90.1200.10">
    <property type="match status" value="1"/>
</dbReference>
<dbReference type="InterPro" id="IPR002575">
    <property type="entry name" value="Aminoglycoside_PTrfase"/>
</dbReference>